<evidence type="ECO:0000259" key="2">
    <source>
        <dbReference type="SMART" id="SM00867"/>
    </source>
</evidence>
<dbReference type="Pfam" id="PF04264">
    <property type="entry name" value="YceI"/>
    <property type="match status" value="1"/>
</dbReference>
<gene>
    <name evidence="3" type="ORF">P8609_17935</name>
</gene>
<evidence type="ECO:0000313" key="4">
    <source>
        <dbReference type="Proteomes" id="UP001233535"/>
    </source>
</evidence>
<dbReference type="InterPro" id="IPR036761">
    <property type="entry name" value="TTHA0802/YceI-like_sf"/>
</dbReference>
<dbReference type="RefSeq" id="WP_309263955.1">
    <property type="nucleotide sequence ID" value="NZ_JARUHG010000008.1"/>
</dbReference>
<dbReference type="SUPFAM" id="SSF101874">
    <property type="entry name" value="YceI-like"/>
    <property type="match status" value="1"/>
</dbReference>
<protein>
    <submittedName>
        <fullName evidence="3">YceI family protein</fullName>
    </submittedName>
</protein>
<accession>A0ABU1CIR6</accession>
<proteinExistence type="predicted"/>
<evidence type="ECO:0000313" key="3">
    <source>
        <dbReference type="EMBL" id="MDR0184840.1"/>
    </source>
</evidence>
<dbReference type="SMART" id="SM00867">
    <property type="entry name" value="YceI"/>
    <property type="match status" value="1"/>
</dbReference>
<keyword evidence="1" id="KW-0732">Signal</keyword>
<dbReference type="Proteomes" id="UP001233535">
    <property type="component" value="Unassembled WGS sequence"/>
</dbReference>
<dbReference type="PANTHER" id="PTHR34406">
    <property type="entry name" value="PROTEIN YCEI"/>
    <property type="match status" value="1"/>
</dbReference>
<sequence>MRERRPHLARFLLPFLLAFWPAWAQETVAASEPSAPTAPARAFDPQHTRFGFELRTRWGQRVTGQFPRYEGEVSTLADGRRRVRIVLRTDAVVVTGSDRYTALARGPSFFDAQRFPTIEFVSEPHADTLVRTGGRMRGRLSMHGVTRMETFTLSHADCEHPGRDCDVVATGSISRDDYGLDGWQFALADRVRFMLRVRLVESAP</sequence>
<organism evidence="3 4">
    <name type="scientific">Lysobacter arvi</name>
    <dbReference type="NCBI Taxonomy" id="3038776"/>
    <lineage>
        <taxon>Bacteria</taxon>
        <taxon>Pseudomonadati</taxon>
        <taxon>Pseudomonadota</taxon>
        <taxon>Gammaproteobacteria</taxon>
        <taxon>Lysobacterales</taxon>
        <taxon>Lysobacteraceae</taxon>
        <taxon>Lysobacter</taxon>
    </lineage>
</organism>
<dbReference type="EMBL" id="JARUHG010000008">
    <property type="protein sequence ID" value="MDR0184840.1"/>
    <property type="molecule type" value="Genomic_DNA"/>
</dbReference>
<name>A0ABU1CIR6_9GAMM</name>
<feature type="chain" id="PRO_5045409960" evidence="1">
    <location>
        <begin position="25"/>
        <end position="204"/>
    </location>
</feature>
<dbReference type="InterPro" id="IPR007372">
    <property type="entry name" value="Lipid/polyisoprenoid-bd_YceI"/>
</dbReference>
<dbReference type="PANTHER" id="PTHR34406:SF1">
    <property type="entry name" value="PROTEIN YCEI"/>
    <property type="match status" value="1"/>
</dbReference>
<comment type="caution">
    <text evidence="3">The sequence shown here is derived from an EMBL/GenBank/DDBJ whole genome shotgun (WGS) entry which is preliminary data.</text>
</comment>
<reference evidence="3 4" key="1">
    <citation type="submission" date="2023-04" db="EMBL/GenBank/DDBJ databases">
        <title>Lysobacter sp. strain UC isolated from soil sample.</title>
        <authorList>
            <person name="Choksket S."/>
            <person name="Harshvardhan F."/>
            <person name="Rana R."/>
            <person name="Patil P.B."/>
            <person name="Korpole S."/>
        </authorList>
    </citation>
    <scope>NUCLEOTIDE SEQUENCE [LARGE SCALE GENOMIC DNA]</scope>
    <source>
        <strain evidence="3 4">UC</strain>
    </source>
</reference>
<dbReference type="Gene3D" id="2.40.128.110">
    <property type="entry name" value="Lipid/polyisoprenoid-binding, YceI-like"/>
    <property type="match status" value="1"/>
</dbReference>
<feature type="signal peptide" evidence="1">
    <location>
        <begin position="1"/>
        <end position="24"/>
    </location>
</feature>
<keyword evidence="4" id="KW-1185">Reference proteome</keyword>
<feature type="domain" description="Lipid/polyisoprenoid-binding YceI-like" evidence="2">
    <location>
        <begin position="40"/>
        <end position="200"/>
    </location>
</feature>
<evidence type="ECO:0000256" key="1">
    <source>
        <dbReference type="SAM" id="SignalP"/>
    </source>
</evidence>